<gene>
    <name evidence="13" type="ORF">EUX98_g4309</name>
</gene>
<evidence type="ECO:0000256" key="4">
    <source>
        <dbReference type="ARBA" id="ARBA00022927"/>
    </source>
</evidence>
<dbReference type="Pfam" id="PF21093">
    <property type="entry name" value="Nup188_N-subdom_III"/>
    <property type="match status" value="1"/>
</dbReference>
<evidence type="ECO:0000259" key="12">
    <source>
        <dbReference type="Pfam" id="PF21093"/>
    </source>
</evidence>
<comment type="subcellular location">
    <subcellularLocation>
        <location evidence="1">Nucleus</location>
        <location evidence="1">Nuclear pore complex</location>
    </subcellularLocation>
</comment>
<evidence type="ECO:0000256" key="10">
    <source>
        <dbReference type="SAM" id="MobiDB-lite"/>
    </source>
</evidence>
<feature type="domain" description="Nucleoporin Nup188 N-terminal subdomain III" evidence="12">
    <location>
        <begin position="687"/>
        <end position="995"/>
    </location>
</feature>
<dbReference type="Gene3D" id="1.25.10.70">
    <property type="match status" value="1"/>
</dbReference>
<reference evidence="13 14" key="1">
    <citation type="submission" date="2019-02" db="EMBL/GenBank/DDBJ databases">
        <title>Genome sequencing of the rare red list fungi Antrodiella citrinella (Flaviporus citrinellus).</title>
        <authorList>
            <person name="Buettner E."/>
            <person name="Kellner H."/>
        </authorList>
    </citation>
    <scope>NUCLEOTIDE SEQUENCE [LARGE SCALE GENOMIC DNA]</scope>
    <source>
        <strain evidence="13 14">DSM 108506</strain>
    </source>
</reference>
<protein>
    <recommendedName>
        <fullName evidence="9">Nucleoporin NUP188</fullName>
    </recommendedName>
</protein>
<evidence type="ECO:0000313" key="13">
    <source>
        <dbReference type="EMBL" id="THH29876.1"/>
    </source>
</evidence>
<organism evidence="13 14">
    <name type="scientific">Antrodiella citrinella</name>
    <dbReference type="NCBI Taxonomy" id="2447956"/>
    <lineage>
        <taxon>Eukaryota</taxon>
        <taxon>Fungi</taxon>
        <taxon>Dikarya</taxon>
        <taxon>Basidiomycota</taxon>
        <taxon>Agaricomycotina</taxon>
        <taxon>Agaricomycetes</taxon>
        <taxon>Polyporales</taxon>
        <taxon>Steccherinaceae</taxon>
        <taxon>Antrodiella</taxon>
    </lineage>
</organism>
<evidence type="ECO:0000256" key="7">
    <source>
        <dbReference type="ARBA" id="ARBA00023242"/>
    </source>
</evidence>
<keyword evidence="4" id="KW-0653">Protein transport</keyword>
<evidence type="ECO:0000256" key="6">
    <source>
        <dbReference type="ARBA" id="ARBA00023132"/>
    </source>
</evidence>
<keyword evidence="6" id="KW-0906">Nuclear pore complex</keyword>
<name>A0A4S4MUA9_9APHY</name>
<dbReference type="InterPro" id="IPR044840">
    <property type="entry name" value="Nup188"/>
</dbReference>
<dbReference type="InterPro" id="IPR048883">
    <property type="entry name" value="Nup188_N-subdom_III"/>
</dbReference>
<dbReference type="GO" id="GO:0017056">
    <property type="term" value="F:structural constituent of nuclear pore"/>
    <property type="evidence" value="ECO:0007669"/>
    <property type="project" value="InterPro"/>
</dbReference>
<comment type="similarity">
    <text evidence="8">Belongs to the Nup188 family.</text>
</comment>
<dbReference type="OrthoDB" id="102511at2759"/>
<dbReference type="GO" id="GO:0044611">
    <property type="term" value="C:nuclear pore inner ring"/>
    <property type="evidence" value="ECO:0007669"/>
    <property type="project" value="TreeGrafter"/>
</dbReference>
<evidence type="ECO:0000256" key="2">
    <source>
        <dbReference type="ARBA" id="ARBA00022448"/>
    </source>
</evidence>
<proteinExistence type="inferred from homology"/>
<comment type="caution">
    <text evidence="13">The sequence shown here is derived from an EMBL/GenBank/DDBJ whole genome shotgun (WGS) entry which is preliminary data.</text>
</comment>
<evidence type="ECO:0000313" key="14">
    <source>
        <dbReference type="Proteomes" id="UP000308730"/>
    </source>
</evidence>
<keyword evidence="5" id="KW-0811">Translocation</keyword>
<keyword evidence="2" id="KW-0813">Transport</keyword>
<dbReference type="Proteomes" id="UP000308730">
    <property type="component" value="Unassembled WGS sequence"/>
</dbReference>
<dbReference type="GO" id="GO:0006606">
    <property type="term" value="P:protein import into nucleus"/>
    <property type="evidence" value="ECO:0007669"/>
    <property type="project" value="TreeGrafter"/>
</dbReference>
<dbReference type="EMBL" id="SGPM01000103">
    <property type="protein sequence ID" value="THH29876.1"/>
    <property type="molecule type" value="Genomic_DNA"/>
</dbReference>
<dbReference type="PANTHER" id="PTHR31431">
    <property type="entry name" value="NUCLEOPORIN NUP188 HOMOLOG"/>
    <property type="match status" value="1"/>
</dbReference>
<accession>A0A4S4MUA9</accession>
<evidence type="ECO:0000256" key="5">
    <source>
        <dbReference type="ARBA" id="ARBA00023010"/>
    </source>
</evidence>
<sequence>MSGDASKRSNLVDVTYQQLHSILSGHLEGVSQEYVSDILKHRVNSLRNLSAPFGEPTDASKKQVESGSVTLRDGVVLKVEDADKAYVFAISKHYGIDEVEALILLRSFLYNEGLPSDTGSNSSTSLVDELLESITPFYYAEKLFILRSLIPLFRATADSEGPLYEIANEWVMRIVPDGNEFARTLIEEYRRKLQLDLPEDFDTQPKKASLWVKQNAREQLIMLEVLFWTMWDNATCDGPLVELVYQAAYGTNLGSDQKNGALLMDEEGVQLGQDSAALWIMLTIEVLELERVAEPGEIKLSDDPVDKDIYWASPDCLSRIHHLITTHQNSQFSCSYLAWAFVLSRLAQTASELKEIPRSYSQFFERLVSPVDRAYQKDKQPVHVLMAHTCLQPEVGLFGLLMTLLTNSPFFVTSIAWRTGSTVTDPNAVAYRSVAKGLIIALVELVPVELVPDFEGLVEVWIALFGRSETKSVSGICRQFWQADWSTGIARRAIFDVARSRFPIHCRPYLRLLRAMTAVGFLDTDPLSTADHGSEGEPLDADRELCAKHVFYHFQKLPTFTQVVPASACTGAHALYEKIPERYTSSSVVTPLTYANLHPIKLPGGSVLPPRSTGKLLNGDGGDVFVISWIHEHSGWKVILEILTDYVNRRRLFSHSSYHDVSFGRKKEQHTALGLKDIGVEMDEAGDENIVVDALDLIRSVIQDNPSMAAEMLGVLEAGDSVVAHTTTESTSPDLVQLTTTILEEALSRSNSQPRSHPRSSLITSAMSVLTALLALPKYSNRVWLYIRSTASLFGSERNVGITSTVLAAERLTGHYTMTLALLHLVQQLFNEASSSVLTVLQNTPKLHLVKEEVLMRAARFIHSEIWIEHVGWKYAQVGDRFEIGRRVANFYTAVLKNASPSLPDIPFAKLSQAVADALLFKTTMSAVHPIVSSITGASSMLQHLLVSRRFGDARRLIYLLEANLTLTRTLLQCKQKSLFASKPCLLEEALCSSGVSGSISVNANAKREDPVDALTSFIKDREMGTVVPREATLVLFALCGCLTVLEGTQVSIVAHMSDPESVVSSLVRIVLHPYDDAPLRNAVWNLITLAVDKEPALANLFVSGQFRAPVPTGKGKGRADKVAVPKTTTAFTVARDMMEQWRELWESNPQLLASLMRFLDVVWEHGHEHQATLETIREEKEFWESMADIIKEELGPVPDFKTESFLDYDGVQHSNYHEAISYHAYCTVIKAHAVRIVSIDVGMSLQSQINAMTINPPTSYTSVQGIFKSEEEFTDLLWEGASRTYDPTLHDDLLAHLEKNFPALVLKHVQVQEPLVERVFGDDFAFSLAALHQRLQPFMDSLGQDVDEALKLLSSINLNLSLAHAQTTLTQAWQQLMSQVTPLLRGEGSVRATLMSIAANISEDIAAEKRSGDMVSTVHHSRLSLLLAMLESAWFSTSDEGQEVKDFISLVQNVRGIIQNNAQSPARSFLGRTPIRFHRVVLQIAYYCARHARSLVLRPKALNAEQRLTVSFMVEATLALTIDALRISFDAARVKIDLDVDEDLELLVAVFQLCTRLELNPSPTFWLARCQETDVIRSSVELFSRLDLVGFTDMSVLRLRKRPLYSPQVLTFHMALAGITVAAERLASDSVLAAYSENPLSAALKAGSVDVVLAEFPGERSPAHDAYCSMLAVVAAVTTSLGRFGHYFDIEVCGLVQLYGDQIHRALSWTISDPLTLPLLEEIEQTVSLFSAVALSSAAADRNEAARRALNFFASDALLLLQQVNYALTHPNHLASTFEPITASEKANFEKDGSTGSTLGTPTDFIDTMKRPFLARLLHRMFKLAGNIVFALISVCGSENVLVDETEDWPREQILIVPHSKVVLGEPTSIGTLLELGNRCVDVLRHLVDRPPSQAITPLTSIPEGALDVQESADAVRVTLESALFYAVTQLAMWLAKPEFDGTTKEAENDESMMTGESETKERDRKSKRQSITMAERLRRGMTGEMASDVQALLNRARPVVAKASTISGKKTVDLVAVLSRFVQEKIVVSS</sequence>
<keyword evidence="3" id="KW-0509">mRNA transport</keyword>
<evidence type="ECO:0000256" key="8">
    <source>
        <dbReference type="ARBA" id="ARBA00038387"/>
    </source>
</evidence>
<evidence type="ECO:0000256" key="3">
    <source>
        <dbReference type="ARBA" id="ARBA00022816"/>
    </source>
</evidence>
<dbReference type="GO" id="GO:0051028">
    <property type="term" value="P:mRNA transport"/>
    <property type="evidence" value="ECO:0007669"/>
    <property type="project" value="UniProtKB-KW"/>
</dbReference>
<evidence type="ECO:0000256" key="9">
    <source>
        <dbReference type="ARBA" id="ARBA00040174"/>
    </source>
</evidence>
<keyword evidence="7" id="KW-0539">Nucleus</keyword>
<evidence type="ECO:0000256" key="1">
    <source>
        <dbReference type="ARBA" id="ARBA00004567"/>
    </source>
</evidence>
<dbReference type="PANTHER" id="PTHR31431:SF1">
    <property type="entry name" value="NUCLEOPORIN NUP188"/>
    <property type="match status" value="1"/>
</dbReference>
<evidence type="ECO:0000259" key="11">
    <source>
        <dbReference type="Pfam" id="PF10487"/>
    </source>
</evidence>
<dbReference type="GO" id="GO:0006405">
    <property type="term" value="P:RNA export from nucleus"/>
    <property type="evidence" value="ECO:0007669"/>
    <property type="project" value="TreeGrafter"/>
</dbReference>
<feature type="region of interest" description="Disordered" evidence="10">
    <location>
        <begin position="1945"/>
        <end position="1972"/>
    </location>
</feature>
<feature type="domain" description="Nucleoporin Nup188 N-terminal" evidence="11">
    <location>
        <begin position="35"/>
        <end position="357"/>
    </location>
</feature>
<dbReference type="InterPro" id="IPR018864">
    <property type="entry name" value="Nucleoporin_Nup188_N"/>
</dbReference>
<keyword evidence="14" id="KW-1185">Reference proteome</keyword>
<dbReference type="Pfam" id="PF10487">
    <property type="entry name" value="Nup188_N"/>
    <property type="match status" value="1"/>
</dbReference>